<dbReference type="EMBL" id="JADBGG010000016">
    <property type="protein sequence ID" value="MBE1425649.1"/>
    <property type="molecule type" value="Genomic_DNA"/>
</dbReference>
<sequence>MSTGGVIAEFLASVGFRADEQSLKSSLTRVAAFGVAVKLAAAGIFAGMVKVATAESEMALQAEKLGTTTDRLEELGYVAEQSGSSLDAVTRSMEALVSRNPRIRDAAKALEVVGNRMRGMSEVQRKLFADRMGIDRTLIPMLTSDVSELREEFRKMYAVAGTDAKQAAEASKGFLAELAKLKTVATMLTKAVAVTFIGRMRRDLVDLRKVVVENFGRIRRVMEFLISIVLRVSSVISAFVYRAVKVISGLVDWFDRLDDGQQRLVLGLVGLVAAWKLLNLGFLATPMGMIITGLLGIIALVDDYLTFMEGGESYFDWSPWAATIDQVVQILKPLAGLLLELGKGAIAAIASALETMRETLGRVIRSAQLLADILIALFHGDLAAAIEAGKALFLNLADTALGAFQGLAGAVLAIFEGMWSGVEQNFPDFAGWASAAAQSITGILGQAVDWVRSKIAGLMEWMPDWVKDKAGLSAMAEASLSVQATSAPALAPAPSQAAVMEGAAARNMELHAKTDIHITTSDPVVAGERAAAKQGQVNADMVRHMRGAAR</sequence>
<keyword evidence="1" id="KW-0812">Transmembrane</keyword>
<keyword evidence="1" id="KW-1133">Transmembrane helix</keyword>
<proteinExistence type="predicted"/>
<accession>A0ABR9H4L8</accession>
<comment type="caution">
    <text evidence="2">The sequence shown here is derived from an EMBL/GenBank/DDBJ whole genome shotgun (WGS) entry which is preliminary data.</text>
</comment>
<dbReference type="Proteomes" id="UP000639010">
    <property type="component" value="Unassembled WGS sequence"/>
</dbReference>
<evidence type="ECO:0000313" key="3">
    <source>
        <dbReference type="Proteomes" id="UP000639010"/>
    </source>
</evidence>
<keyword evidence="3" id="KW-1185">Reference proteome</keyword>
<name>A0ABR9H4L8_9BACT</name>
<organism evidence="2 3">
    <name type="scientific">Desulfomicrobium macestii</name>
    <dbReference type="NCBI Taxonomy" id="90731"/>
    <lineage>
        <taxon>Bacteria</taxon>
        <taxon>Pseudomonadati</taxon>
        <taxon>Thermodesulfobacteriota</taxon>
        <taxon>Desulfovibrionia</taxon>
        <taxon>Desulfovibrionales</taxon>
        <taxon>Desulfomicrobiaceae</taxon>
        <taxon>Desulfomicrobium</taxon>
    </lineage>
</organism>
<evidence type="ECO:0000313" key="2">
    <source>
        <dbReference type="EMBL" id="MBE1425649.1"/>
    </source>
</evidence>
<gene>
    <name evidence="2" type="ORF">H4684_002306</name>
</gene>
<keyword evidence="1" id="KW-0472">Membrane</keyword>
<dbReference type="RefSeq" id="WP_192623821.1">
    <property type="nucleotide sequence ID" value="NZ_JADBGG010000016.1"/>
</dbReference>
<evidence type="ECO:0000256" key="1">
    <source>
        <dbReference type="SAM" id="Phobius"/>
    </source>
</evidence>
<protein>
    <submittedName>
        <fullName evidence="2">Uncharacterized protein</fullName>
    </submittedName>
</protein>
<feature type="transmembrane region" description="Helical" evidence="1">
    <location>
        <begin position="30"/>
        <end position="49"/>
    </location>
</feature>
<reference evidence="2 3" key="1">
    <citation type="submission" date="2020-10" db="EMBL/GenBank/DDBJ databases">
        <title>Genomic Encyclopedia of Type Strains, Phase IV (KMG-IV): sequencing the most valuable type-strain genomes for metagenomic binning, comparative biology and taxonomic classification.</title>
        <authorList>
            <person name="Goeker M."/>
        </authorList>
    </citation>
    <scope>NUCLEOTIDE SEQUENCE [LARGE SCALE GENOMIC DNA]</scope>
    <source>
        <strain evidence="2 3">DSM 4194</strain>
    </source>
</reference>